<dbReference type="Proteomes" id="UP000379480">
    <property type="component" value="Unassembled WGS sequence"/>
</dbReference>
<proteinExistence type="predicted"/>
<evidence type="ECO:0000313" key="2">
    <source>
        <dbReference type="Proteomes" id="UP000379480"/>
    </source>
</evidence>
<sequence>MTVGPVDQQAATDLQSTADFLFKVKALSAPLATAPIIDHSFEQALAE</sequence>
<dbReference type="EMBL" id="CABVHY010000026">
    <property type="protein sequence ID" value="VVO27181.1"/>
    <property type="molecule type" value="Genomic_DNA"/>
</dbReference>
<name>A0A5E7EJ90_PSEFL</name>
<accession>A0A5E7EJ90</accession>
<reference evidence="1 2" key="1">
    <citation type="submission" date="2019-09" db="EMBL/GenBank/DDBJ databases">
        <authorList>
            <person name="Chandra G."/>
            <person name="Truman W A."/>
        </authorList>
    </citation>
    <scope>NUCLEOTIDE SEQUENCE [LARGE SCALE GENOMIC DNA]</scope>
    <source>
        <strain evidence="1">PS723</strain>
    </source>
</reference>
<dbReference type="AlphaFoldDB" id="A0A5E7EJ90"/>
<organism evidence="1 2">
    <name type="scientific">Pseudomonas fluorescens</name>
    <dbReference type="NCBI Taxonomy" id="294"/>
    <lineage>
        <taxon>Bacteria</taxon>
        <taxon>Pseudomonadati</taxon>
        <taxon>Pseudomonadota</taxon>
        <taxon>Gammaproteobacteria</taxon>
        <taxon>Pseudomonadales</taxon>
        <taxon>Pseudomonadaceae</taxon>
        <taxon>Pseudomonas</taxon>
    </lineage>
</organism>
<gene>
    <name evidence="1" type="ORF">PS723_04695</name>
</gene>
<protein>
    <submittedName>
        <fullName evidence="1">Uncharacterized protein</fullName>
    </submittedName>
</protein>
<evidence type="ECO:0000313" key="1">
    <source>
        <dbReference type="EMBL" id="VVO27181.1"/>
    </source>
</evidence>